<evidence type="ECO:0000313" key="11">
    <source>
        <dbReference type="EMBL" id="KLD97830.1"/>
    </source>
</evidence>
<dbReference type="InterPro" id="IPR006805">
    <property type="entry name" value="Anth_synth_I_N"/>
</dbReference>
<evidence type="ECO:0000256" key="5">
    <source>
        <dbReference type="ARBA" id="ARBA00022842"/>
    </source>
</evidence>
<evidence type="ECO:0000256" key="4">
    <source>
        <dbReference type="ARBA" id="ARBA00022723"/>
    </source>
</evidence>
<feature type="domain" description="Chorismate-utilising enzyme C-terminal" evidence="9">
    <location>
        <begin position="206"/>
        <end position="459"/>
    </location>
</feature>
<dbReference type="SUPFAM" id="SSF56322">
    <property type="entry name" value="ADC synthase"/>
    <property type="match status" value="1"/>
</dbReference>
<name>A0A0G9JUI1_9BACT</name>
<evidence type="ECO:0000256" key="7">
    <source>
        <dbReference type="ARBA" id="ARBA00025634"/>
    </source>
</evidence>
<dbReference type="PATRIC" id="fig|1447256.3.peg.1987"/>
<evidence type="ECO:0000256" key="1">
    <source>
        <dbReference type="ARBA" id="ARBA00001946"/>
    </source>
</evidence>
<comment type="function">
    <text evidence="7">Part of a heterotetrameric complex that catalyzes the two-step biosynthesis of anthranilate, an intermediate in the biosynthesis of L-tryptophan. In the first step, the glutamine-binding beta subunit (TrpG) of anthranilate synthase (AS) provides the glutamine amidotransferase activity which generates ammonia as a substrate that, along with chorismate, is used in the second step, catalyzed by the large alpha subunit of AS (TrpE) to produce anthranilate. In the absence of TrpG, TrpE can synthesize anthranilate directly from chorismate and high concentrations of ammonia.</text>
</comment>
<dbReference type="Gene3D" id="3.60.120.10">
    <property type="entry name" value="Anthranilate synthase"/>
    <property type="match status" value="1"/>
</dbReference>
<accession>A0A0G9JUI1</accession>
<sequence length="471" mass="53904">MNFYSKELFLDQFTPVSIYERIKSIYKDEITFLFESTINSSASDGNYSYIIIGARERVWYENETCYFKNELGKVEVVESNPLRFLQKYYKNFDKKIYKEKALELGIGLIDGFIGNVGYDMAKEFEPKLNAYMKNLKDQIEIPDLDLIRPNIILAFSHKTSKLVILTSVESKKDELKTIEDLLIGSYNYLPIKKATILDEGKFNFTKEEFFEKVAKSKEMIKAGDIFQILISNRFIQKAIVDNLSFYRVLRSKNPSPYLYLLEFEEFCIAGSSPEVMVRLIDGHILLRPIAGTRKRGKTLEKDLQMENELSNDVKEKAEHLMLVDLGRNDVGRVAHPGSVKVTDLMRVERYSHVMHMVSDVEAIIDDKYDMFDLFMATFTAGTMTGAPKIRAMELIAYYEGIKRSFYSGSIAYFGFDGNMDSAITIRTTMIKKDSVIFQAGAGVVADSIPELEYLEVQNKLAANIATLKDLS</sequence>
<keyword evidence="5" id="KW-0460">Magnesium</keyword>
<evidence type="ECO:0000256" key="6">
    <source>
        <dbReference type="ARBA" id="ARBA00023239"/>
    </source>
</evidence>
<comment type="catalytic activity">
    <reaction evidence="8">
        <text>chorismate + L-glutamine = anthranilate + pyruvate + L-glutamate + H(+)</text>
        <dbReference type="Rhea" id="RHEA:21732"/>
        <dbReference type="ChEBI" id="CHEBI:15361"/>
        <dbReference type="ChEBI" id="CHEBI:15378"/>
        <dbReference type="ChEBI" id="CHEBI:16567"/>
        <dbReference type="ChEBI" id="CHEBI:29748"/>
        <dbReference type="ChEBI" id="CHEBI:29985"/>
        <dbReference type="ChEBI" id="CHEBI:58359"/>
        <dbReference type="EC" id="4.1.3.27"/>
    </reaction>
</comment>
<comment type="subunit">
    <text evidence="2">Heterotetramer consisting of two non-identical subunits: a beta subunit (TrpG) and a large alpha subunit (TrpE).</text>
</comment>
<dbReference type="InterPro" id="IPR019999">
    <property type="entry name" value="Anth_synth_I-like"/>
</dbReference>
<organism evidence="11 12">
    <name type="scientific">Aliarcobacter butzleri L348</name>
    <dbReference type="NCBI Taxonomy" id="1447256"/>
    <lineage>
        <taxon>Bacteria</taxon>
        <taxon>Pseudomonadati</taxon>
        <taxon>Campylobacterota</taxon>
        <taxon>Epsilonproteobacteria</taxon>
        <taxon>Campylobacterales</taxon>
        <taxon>Arcobacteraceae</taxon>
        <taxon>Aliarcobacter</taxon>
    </lineage>
</organism>
<dbReference type="InterPro" id="IPR015890">
    <property type="entry name" value="Chorismate_C"/>
</dbReference>
<comment type="caution">
    <text evidence="11">The sequence shown here is derived from an EMBL/GenBank/DDBJ whole genome shotgun (WGS) entry which is preliminary data.</text>
</comment>
<dbReference type="Proteomes" id="UP000035514">
    <property type="component" value="Unassembled WGS sequence"/>
</dbReference>
<gene>
    <name evidence="11" type="ORF">AA20_10180</name>
</gene>
<dbReference type="PRINTS" id="PR00095">
    <property type="entry name" value="ANTSNTHASEI"/>
</dbReference>
<dbReference type="GO" id="GO:0004049">
    <property type="term" value="F:anthranilate synthase activity"/>
    <property type="evidence" value="ECO:0007669"/>
    <property type="project" value="UniProtKB-EC"/>
</dbReference>
<protein>
    <recommendedName>
        <fullName evidence="3">Anthranilate synthase component 1</fullName>
    </recommendedName>
</protein>
<keyword evidence="4" id="KW-0479">Metal-binding</keyword>
<dbReference type="Pfam" id="PF00425">
    <property type="entry name" value="Chorismate_bind"/>
    <property type="match status" value="1"/>
</dbReference>
<dbReference type="Pfam" id="PF04715">
    <property type="entry name" value="Anth_synt_I_N"/>
    <property type="match status" value="1"/>
</dbReference>
<feature type="domain" description="Anthranilate synthase component I N-terminal" evidence="10">
    <location>
        <begin position="11"/>
        <end position="163"/>
    </location>
</feature>
<evidence type="ECO:0000259" key="10">
    <source>
        <dbReference type="Pfam" id="PF04715"/>
    </source>
</evidence>
<dbReference type="AlphaFoldDB" id="A0A0G9JUI1"/>
<evidence type="ECO:0000256" key="8">
    <source>
        <dbReference type="ARBA" id="ARBA00047683"/>
    </source>
</evidence>
<proteinExistence type="predicted"/>
<evidence type="ECO:0000313" key="12">
    <source>
        <dbReference type="Proteomes" id="UP000035514"/>
    </source>
</evidence>
<dbReference type="EMBL" id="JAIQ01000140">
    <property type="protein sequence ID" value="KLD97830.1"/>
    <property type="molecule type" value="Genomic_DNA"/>
</dbReference>
<dbReference type="PANTHER" id="PTHR11236">
    <property type="entry name" value="AMINOBENZOATE/ANTHRANILATE SYNTHASE"/>
    <property type="match status" value="1"/>
</dbReference>
<dbReference type="PANTHER" id="PTHR11236:SF48">
    <property type="entry name" value="ISOCHORISMATE SYNTHASE MENF"/>
    <property type="match status" value="1"/>
</dbReference>
<comment type="cofactor">
    <cofactor evidence="1">
        <name>Mg(2+)</name>
        <dbReference type="ChEBI" id="CHEBI:18420"/>
    </cofactor>
</comment>
<dbReference type="RefSeq" id="WP_046997171.1">
    <property type="nucleotide sequence ID" value="NZ_JAIQ01000140.1"/>
</dbReference>
<evidence type="ECO:0000256" key="3">
    <source>
        <dbReference type="ARBA" id="ARBA00020653"/>
    </source>
</evidence>
<reference evidence="11 12" key="1">
    <citation type="submission" date="2014-01" db="EMBL/GenBank/DDBJ databases">
        <title>Development of a Comparative Genomic Fingerprinting Assay for High Resolution Genotyping of Arcobacter butzleri.</title>
        <authorList>
            <person name="Webb A.L."/>
            <person name="Inglis G.D."/>
            <person name="Kruczkiewicz P."/>
            <person name="Selinger L.B."/>
            <person name="Taboada E.N."/>
        </authorList>
    </citation>
    <scope>NUCLEOTIDE SEQUENCE [LARGE SCALE GENOMIC DNA]</scope>
    <source>
        <strain evidence="11 12">L348</strain>
    </source>
</reference>
<evidence type="ECO:0000256" key="2">
    <source>
        <dbReference type="ARBA" id="ARBA00011575"/>
    </source>
</evidence>
<evidence type="ECO:0000259" key="9">
    <source>
        <dbReference type="Pfam" id="PF00425"/>
    </source>
</evidence>
<dbReference type="InterPro" id="IPR005801">
    <property type="entry name" value="ADC_synthase"/>
</dbReference>
<keyword evidence="6" id="KW-0456">Lyase</keyword>
<dbReference type="GO" id="GO:0000162">
    <property type="term" value="P:L-tryptophan biosynthetic process"/>
    <property type="evidence" value="ECO:0007669"/>
    <property type="project" value="TreeGrafter"/>
</dbReference>
<dbReference type="GO" id="GO:0046872">
    <property type="term" value="F:metal ion binding"/>
    <property type="evidence" value="ECO:0007669"/>
    <property type="project" value="UniProtKB-KW"/>
</dbReference>